<dbReference type="EMBL" id="BAABBB010000022">
    <property type="protein sequence ID" value="GAA3547593.1"/>
    <property type="molecule type" value="Genomic_DNA"/>
</dbReference>
<feature type="signal peptide" evidence="2">
    <location>
        <begin position="1"/>
        <end position="29"/>
    </location>
</feature>
<protein>
    <recommendedName>
        <fullName evidence="5">Alpha-amylase</fullName>
    </recommendedName>
</protein>
<feature type="compositionally biased region" description="Basic and acidic residues" evidence="1">
    <location>
        <begin position="302"/>
        <end position="350"/>
    </location>
</feature>
<dbReference type="Proteomes" id="UP001500301">
    <property type="component" value="Unassembled WGS sequence"/>
</dbReference>
<evidence type="ECO:0000313" key="3">
    <source>
        <dbReference type="EMBL" id="GAA3547593.1"/>
    </source>
</evidence>
<evidence type="ECO:0000313" key="4">
    <source>
        <dbReference type="Proteomes" id="UP001500301"/>
    </source>
</evidence>
<feature type="region of interest" description="Disordered" evidence="1">
    <location>
        <begin position="296"/>
        <end position="350"/>
    </location>
</feature>
<proteinExistence type="predicted"/>
<gene>
    <name evidence="3" type="ORF">GCM10022263_38330</name>
</gene>
<comment type="caution">
    <text evidence="3">The sequence shown here is derived from an EMBL/GenBank/DDBJ whole genome shotgun (WGS) entry which is preliminary data.</text>
</comment>
<accession>A0ABP6W753</accession>
<feature type="chain" id="PRO_5045510922" description="Alpha-amylase" evidence="2">
    <location>
        <begin position="30"/>
        <end position="350"/>
    </location>
</feature>
<reference evidence="4" key="1">
    <citation type="journal article" date="2019" name="Int. J. Syst. Evol. Microbiol.">
        <title>The Global Catalogue of Microorganisms (GCM) 10K type strain sequencing project: providing services to taxonomists for standard genome sequencing and annotation.</title>
        <authorList>
            <consortium name="The Broad Institute Genomics Platform"/>
            <consortium name="The Broad Institute Genome Sequencing Center for Infectious Disease"/>
            <person name="Wu L."/>
            <person name="Ma J."/>
        </authorList>
    </citation>
    <scope>NUCLEOTIDE SEQUENCE [LARGE SCALE GENOMIC DNA]</scope>
    <source>
        <strain evidence="4">JCM 17460</strain>
    </source>
</reference>
<organism evidence="3 4">
    <name type="scientific">Nocardioides daeguensis</name>
    <dbReference type="NCBI Taxonomy" id="908359"/>
    <lineage>
        <taxon>Bacteria</taxon>
        <taxon>Bacillati</taxon>
        <taxon>Actinomycetota</taxon>
        <taxon>Actinomycetes</taxon>
        <taxon>Propionibacteriales</taxon>
        <taxon>Nocardioidaceae</taxon>
        <taxon>Nocardioides</taxon>
    </lineage>
</organism>
<dbReference type="RefSeq" id="WP_218236063.1">
    <property type="nucleotide sequence ID" value="NZ_BAABBB010000022.1"/>
</dbReference>
<sequence>MRKQLLGAVVAATTALLGLGTLPAPTAHAATPLGAISGTVTAEVGGLPLDNIKVVAFQQLTEDGVTGWGPVRFAETQPTGTYVLYAEPGTYRLGFVECAQACADPTYAPEFYDDVATVAEAKDLTVTDNEILPGIDAALAPGRLVSGHVSEPDDSDAANALVAAYADGTTSPTYTAKADADGDYALVVPAGSYRFGFVDAPREHGEFYADKRTLATADAVPVDADVPNLDIHLDLPQVRNVAGGEPAVNGIPRVGDTLAAAHGVWYPFESGYTFTYEWFRSGSAVAIGAGATLVVPPAAQGGDDHRPGDRRARGPYEQHRDLRADHAHRAGADRAEGHRAARDLGRAQGR</sequence>
<keyword evidence="4" id="KW-1185">Reference proteome</keyword>
<name>A0ABP6W753_9ACTN</name>
<keyword evidence="2" id="KW-0732">Signal</keyword>
<evidence type="ECO:0000256" key="1">
    <source>
        <dbReference type="SAM" id="MobiDB-lite"/>
    </source>
</evidence>
<evidence type="ECO:0000256" key="2">
    <source>
        <dbReference type="SAM" id="SignalP"/>
    </source>
</evidence>
<evidence type="ECO:0008006" key="5">
    <source>
        <dbReference type="Google" id="ProtNLM"/>
    </source>
</evidence>